<evidence type="ECO:0000313" key="2">
    <source>
        <dbReference type="Proteomes" id="UP000770717"/>
    </source>
</evidence>
<proteinExistence type="predicted"/>
<evidence type="ECO:0000313" key="1">
    <source>
        <dbReference type="EMBL" id="KAG9463580.1"/>
    </source>
</evidence>
<reference evidence="1" key="1">
    <citation type="thesis" date="2020" institute="ProQuest LLC" country="789 East Eisenhower Parkway, Ann Arbor, MI, USA">
        <title>Comparative Genomics and Chromosome Evolution.</title>
        <authorList>
            <person name="Mudd A.B."/>
        </authorList>
    </citation>
    <scope>NUCLEOTIDE SEQUENCE</scope>
    <source>
        <strain evidence="1">HN-11 Male</strain>
        <tissue evidence="1">Kidney and liver</tissue>
    </source>
</reference>
<dbReference type="AlphaFoldDB" id="A0A8J6BHB3"/>
<name>A0A8J6BHB3_ELECQ</name>
<gene>
    <name evidence="1" type="ORF">GDO78_021473</name>
</gene>
<organism evidence="1 2">
    <name type="scientific">Eleutherodactylus coqui</name>
    <name type="common">Puerto Rican coqui</name>
    <dbReference type="NCBI Taxonomy" id="57060"/>
    <lineage>
        <taxon>Eukaryota</taxon>
        <taxon>Metazoa</taxon>
        <taxon>Chordata</taxon>
        <taxon>Craniata</taxon>
        <taxon>Vertebrata</taxon>
        <taxon>Euteleostomi</taxon>
        <taxon>Amphibia</taxon>
        <taxon>Batrachia</taxon>
        <taxon>Anura</taxon>
        <taxon>Neobatrachia</taxon>
        <taxon>Hyloidea</taxon>
        <taxon>Eleutherodactylidae</taxon>
        <taxon>Eleutherodactylinae</taxon>
        <taxon>Eleutherodactylus</taxon>
        <taxon>Eleutherodactylus</taxon>
    </lineage>
</organism>
<keyword evidence="2" id="KW-1185">Reference proteome</keyword>
<dbReference type="EMBL" id="WNTK01006438">
    <property type="protein sequence ID" value="KAG9463580.1"/>
    <property type="molecule type" value="Genomic_DNA"/>
</dbReference>
<accession>A0A8J6BHB3</accession>
<comment type="caution">
    <text evidence="1">The sequence shown here is derived from an EMBL/GenBank/DDBJ whole genome shotgun (WGS) entry which is preliminary data.</text>
</comment>
<protein>
    <submittedName>
        <fullName evidence="1">Uncharacterized protein</fullName>
    </submittedName>
</protein>
<dbReference type="Proteomes" id="UP000770717">
    <property type="component" value="Unassembled WGS sequence"/>
</dbReference>
<sequence length="95" mass="10469">MGAEFLIYYQQLKFCTDATAPHLESWHPCSLRSQVLHSPPQRHLDVHSPVSGAVPLVTACIPAVMRGTAPLTSNYVLSIYVSFSHFVCRLEKGAS</sequence>